<dbReference type="Proteomes" id="UP000297703">
    <property type="component" value="Unassembled WGS sequence"/>
</dbReference>
<organism evidence="2 3">
    <name type="scientific">Platysternon megacephalum</name>
    <name type="common">big-headed turtle</name>
    <dbReference type="NCBI Taxonomy" id="55544"/>
    <lineage>
        <taxon>Eukaryota</taxon>
        <taxon>Metazoa</taxon>
        <taxon>Chordata</taxon>
        <taxon>Craniata</taxon>
        <taxon>Vertebrata</taxon>
        <taxon>Euteleostomi</taxon>
        <taxon>Archelosauria</taxon>
        <taxon>Testudinata</taxon>
        <taxon>Testudines</taxon>
        <taxon>Cryptodira</taxon>
        <taxon>Durocryptodira</taxon>
        <taxon>Testudinoidea</taxon>
        <taxon>Platysternidae</taxon>
        <taxon>Platysternon</taxon>
    </lineage>
</organism>
<accession>A0A4D9DSL2</accession>
<evidence type="ECO:0000313" key="3">
    <source>
        <dbReference type="Proteomes" id="UP000297703"/>
    </source>
</evidence>
<dbReference type="EMBL" id="QXTE01000456">
    <property type="protein sequence ID" value="TFJ97852.1"/>
    <property type="molecule type" value="Genomic_DNA"/>
</dbReference>
<evidence type="ECO:0000256" key="1">
    <source>
        <dbReference type="SAM" id="MobiDB-lite"/>
    </source>
</evidence>
<comment type="caution">
    <text evidence="2">The sequence shown here is derived from an EMBL/GenBank/DDBJ whole genome shotgun (WGS) entry which is preliminary data.</text>
</comment>
<feature type="compositionally biased region" description="Low complexity" evidence="1">
    <location>
        <begin position="99"/>
        <end position="110"/>
    </location>
</feature>
<sequence>MPSRAERLDSQRRGCAGARAVASEIRAAQHPEGSRSQVVRRLVSNFLLKESERQSGLQGASKWQGWGGVGPGMPLESKLRWQLLQGDRGSPKRMETRARAQYYGRARGLE</sequence>
<evidence type="ECO:0000313" key="2">
    <source>
        <dbReference type="EMBL" id="TFJ97852.1"/>
    </source>
</evidence>
<reference evidence="2 3" key="1">
    <citation type="submission" date="2019-04" db="EMBL/GenBank/DDBJ databases">
        <title>Draft genome of the big-headed turtle Platysternon megacephalum.</title>
        <authorList>
            <person name="Gong S."/>
        </authorList>
    </citation>
    <scope>NUCLEOTIDE SEQUENCE [LARGE SCALE GENOMIC DNA]</scope>
    <source>
        <strain evidence="2">DO16091913</strain>
        <tissue evidence="2">Muscle</tissue>
    </source>
</reference>
<reference evidence="2 3" key="2">
    <citation type="submission" date="2019-04" db="EMBL/GenBank/DDBJ databases">
        <title>The genome sequence of big-headed turtle.</title>
        <authorList>
            <person name="Gong S."/>
        </authorList>
    </citation>
    <scope>NUCLEOTIDE SEQUENCE [LARGE SCALE GENOMIC DNA]</scope>
    <source>
        <strain evidence="2">DO16091913</strain>
        <tissue evidence="2">Muscle</tissue>
    </source>
</reference>
<proteinExistence type="predicted"/>
<protein>
    <submittedName>
        <fullName evidence="2">Uncharacterized protein</fullName>
    </submittedName>
</protein>
<name>A0A4D9DSL2_9SAUR</name>
<gene>
    <name evidence="2" type="ORF">DR999_PMT20277</name>
</gene>
<feature type="region of interest" description="Disordered" evidence="1">
    <location>
        <begin position="86"/>
        <end position="110"/>
    </location>
</feature>
<feature type="compositionally biased region" description="Basic and acidic residues" evidence="1">
    <location>
        <begin position="89"/>
        <end position="98"/>
    </location>
</feature>
<dbReference type="AlphaFoldDB" id="A0A4D9DSL2"/>
<keyword evidence="3" id="KW-1185">Reference proteome</keyword>